<proteinExistence type="inferred from homology"/>
<dbReference type="AlphaFoldDB" id="A0A9D2NS25"/>
<evidence type="ECO:0000313" key="10">
    <source>
        <dbReference type="Proteomes" id="UP000823896"/>
    </source>
</evidence>
<reference evidence="9" key="2">
    <citation type="submission" date="2021-04" db="EMBL/GenBank/DDBJ databases">
        <authorList>
            <person name="Gilroy R."/>
        </authorList>
    </citation>
    <scope>NUCLEOTIDE SEQUENCE</scope>
    <source>
        <strain evidence="9">CHK187-11901</strain>
    </source>
</reference>
<dbReference type="Gene3D" id="1.20.58.90">
    <property type="match status" value="1"/>
</dbReference>
<evidence type="ECO:0000256" key="4">
    <source>
        <dbReference type="ARBA" id="ARBA00022960"/>
    </source>
</evidence>
<keyword evidence="3" id="KW-0808">Transferase</keyword>
<dbReference type="Gene3D" id="3.40.630.30">
    <property type="match status" value="2"/>
</dbReference>
<keyword evidence="8" id="KW-0175">Coiled coil</keyword>
<comment type="caution">
    <text evidence="9">The sequence shown here is derived from an EMBL/GenBank/DDBJ whole genome shotgun (WGS) entry which is preliminary data.</text>
</comment>
<comment type="similarity">
    <text evidence="1">Belongs to the FemABX family.</text>
</comment>
<keyword evidence="2" id="KW-0963">Cytoplasm</keyword>
<evidence type="ECO:0000256" key="6">
    <source>
        <dbReference type="ARBA" id="ARBA00023315"/>
    </source>
</evidence>
<dbReference type="PANTHER" id="PTHR36174:SF2">
    <property type="entry name" value="AMINOACYLTRANSFERASE FEMA"/>
    <property type="match status" value="1"/>
</dbReference>
<gene>
    <name evidence="9" type="ORF">H9702_04235</name>
</gene>
<keyword evidence="5" id="KW-0573">Peptidoglycan synthesis</keyword>
<evidence type="ECO:0000256" key="1">
    <source>
        <dbReference type="ARBA" id="ARBA00009943"/>
    </source>
</evidence>
<evidence type="ECO:0000256" key="7">
    <source>
        <dbReference type="ARBA" id="ARBA00023316"/>
    </source>
</evidence>
<dbReference type="InterPro" id="IPR003447">
    <property type="entry name" value="FEMABX"/>
</dbReference>
<dbReference type="GO" id="GO:0008360">
    <property type="term" value="P:regulation of cell shape"/>
    <property type="evidence" value="ECO:0007669"/>
    <property type="project" value="UniProtKB-KW"/>
</dbReference>
<dbReference type="Proteomes" id="UP000823896">
    <property type="component" value="Unassembled WGS sequence"/>
</dbReference>
<dbReference type="InterPro" id="IPR050644">
    <property type="entry name" value="PG_Glycine_Bridge_Synth"/>
</dbReference>
<dbReference type="GO" id="GO:0009252">
    <property type="term" value="P:peptidoglycan biosynthetic process"/>
    <property type="evidence" value="ECO:0007669"/>
    <property type="project" value="UniProtKB-KW"/>
</dbReference>
<reference evidence="9" key="1">
    <citation type="journal article" date="2021" name="PeerJ">
        <title>Extensive microbial diversity within the chicken gut microbiome revealed by metagenomics and culture.</title>
        <authorList>
            <person name="Gilroy R."/>
            <person name="Ravi A."/>
            <person name="Getino M."/>
            <person name="Pursley I."/>
            <person name="Horton D.L."/>
            <person name="Alikhan N.F."/>
            <person name="Baker D."/>
            <person name="Gharbi K."/>
            <person name="Hall N."/>
            <person name="Watson M."/>
            <person name="Adriaenssens E.M."/>
            <person name="Foster-Nyarko E."/>
            <person name="Jarju S."/>
            <person name="Secka A."/>
            <person name="Antonio M."/>
            <person name="Oren A."/>
            <person name="Chaudhuri R.R."/>
            <person name="La Ragione R."/>
            <person name="Hildebrand F."/>
            <person name="Pallen M.J."/>
        </authorList>
    </citation>
    <scope>NUCLEOTIDE SEQUENCE</scope>
    <source>
        <strain evidence="9">CHK187-11901</strain>
    </source>
</reference>
<organism evidence="9 10">
    <name type="scientific">Candidatus Merdibacter merdavium</name>
    <dbReference type="NCBI Taxonomy" id="2838692"/>
    <lineage>
        <taxon>Bacteria</taxon>
        <taxon>Bacillati</taxon>
        <taxon>Bacillota</taxon>
        <taxon>Erysipelotrichia</taxon>
        <taxon>Erysipelotrichales</taxon>
        <taxon>Erysipelotrichaceae</taxon>
        <taxon>Merdibacter</taxon>
    </lineage>
</organism>
<sequence>MEFTTLSEQEFSAFADTHPLRNFWQTPQMAHVREKRGFHTYYVGVRDNGNIIAAAMLSELKVFLGYTLVQALRGFLIDYEDSELLDFFHHALIRFLKARKCMILKIDPYYPYVQRDLNGERVPGGFDHSDVVEHLKRLGYHHLGFTRGIDLDYEPRWIYTVPYHGMSADELLKTFERKTVRSIRKAEKYHVTVRELDADQLDLFMKVMEHTEDRRGFEGRSKEYYQLLYQEFAPKGYIKFLYAELKVDDYIADLEHDLKQEKATEADCLKKLEANEKSHKIRTRLELAQEQIRQLEEKISEAQELKKTDGEVLVLSSGVWFTYGRESLCLLSGVYDKYMKFASPYAMHWKMMQEGIAKGQERYNLYGTSGIFDPKASDYGVYLFKKGFQGEIEELLGDFHYVLHPLLNRIYDTLRGIKHKLRG</sequence>
<evidence type="ECO:0000256" key="5">
    <source>
        <dbReference type="ARBA" id="ARBA00022984"/>
    </source>
</evidence>
<evidence type="ECO:0000256" key="2">
    <source>
        <dbReference type="ARBA" id="ARBA00022490"/>
    </source>
</evidence>
<name>A0A9D2NS25_9FIRM</name>
<keyword evidence="4" id="KW-0133">Cell shape</keyword>
<dbReference type="SUPFAM" id="SSF55729">
    <property type="entry name" value="Acyl-CoA N-acyltransferases (Nat)"/>
    <property type="match status" value="2"/>
</dbReference>
<evidence type="ECO:0000256" key="8">
    <source>
        <dbReference type="SAM" id="Coils"/>
    </source>
</evidence>
<keyword evidence="6" id="KW-0012">Acyltransferase</keyword>
<dbReference type="InterPro" id="IPR016181">
    <property type="entry name" value="Acyl_CoA_acyltransferase"/>
</dbReference>
<evidence type="ECO:0000256" key="3">
    <source>
        <dbReference type="ARBA" id="ARBA00022679"/>
    </source>
</evidence>
<dbReference type="GO" id="GO:0016755">
    <property type="term" value="F:aminoacyltransferase activity"/>
    <property type="evidence" value="ECO:0007669"/>
    <property type="project" value="InterPro"/>
</dbReference>
<dbReference type="Pfam" id="PF02388">
    <property type="entry name" value="FemAB"/>
    <property type="match status" value="1"/>
</dbReference>
<dbReference type="PANTHER" id="PTHR36174">
    <property type="entry name" value="LIPID II:GLYCINE GLYCYLTRANSFERASE"/>
    <property type="match status" value="1"/>
</dbReference>
<keyword evidence="7" id="KW-0961">Cell wall biogenesis/degradation</keyword>
<feature type="coiled-coil region" evidence="8">
    <location>
        <begin position="278"/>
        <end position="308"/>
    </location>
</feature>
<dbReference type="PROSITE" id="PS51191">
    <property type="entry name" value="FEMABX"/>
    <property type="match status" value="1"/>
</dbReference>
<accession>A0A9D2NS25</accession>
<evidence type="ECO:0000313" key="9">
    <source>
        <dbReference type="EMBL" id="HJC36320.1"/>
    </source>
</evidence>
<protein>
    <submittedName>
        <fullName evidence="9">Aminoacyltransferase</fullName>
    </submittedName>
</protein>
<dbReference type="EMBL" id="DWWM01000025">
    <property type="protein sequence ID" value="HJC36320.1"/>
    <property type="molecule type" value="Genomic_DNA"/>
</dbReference>
<dbReference type="GO" id="GO:0071555">
    <property type="term" value="P:cell wall organization"/>
    <property type="evidence" value="ECO:0007669"/>
    <property type="project" value="UniProtKB-KW"/>
</dbReference>